<keyword evidence="2" id="KW-1185">Reference proteome</keyword>
<comment type="caution">
    <text evidence="1">The sequence shown here is derived from an EMBL/GenBank/DDBJ whole genome shotgun (WGS) entry which is preliminary data.</text>
</comment>
<reference evidence="1 2" key="1">
    <citation type="journal article" date="2022" name="Plant J.">
        <title>Chromosome-level genome of Camellia lanceoleosa provides a valuable resource for understanding genome evolution and self-incompatibility.</title>
        <authorList>
            <person name="Gong W."/>
            <person name="Xiao S."/>
            <person name="Wang L."/>
            <person name="Liao Z."/>
            <person name="Chang Y."/>
            <person name="Mo W."/>
            <person name="Hu G."/>
            <person name="Li W."/>
            <person name="Zhao G."/>
            <person name="Zhu H."/>
            <person name="Hu X."/>
            <person name="Ji K."/>
            <person name="Xiang X."/>
            <person name="Song Q."/>
            <person name="Yuan D."/>
            <person name="Jin S."/>
            <person name="Zhang L."/>
        </authorList>
    </citation>
    <scope>NUCLEOTIDE SEQUENCE [LARGE SCALE GENOMIC DNA]</scope>
    <source>
        <strain evidence="1">SQ_2022a</strain>
    </source>
</reference>
<name>A0ACC0HHQ8_9ERIC</name>
<proteinExistence type="predicted"/>
<protein>
    <submittedName>
        <fullName evidence="1">Epsin-2</fullName>
    </submittedName>
</protein>
<evidence type="ECO:0000313" key="1">
    <source>
        <dbReference type="EMBL" id="KAI8012279.1"/>
    </source>
</evidence>
<accession>A0ACC0HHQ8</accession>
<dbReference type="EMBL" id="CM045762">
    <property type="protein sequence ID" value="KAI8012279.1"/>
    <property type="molecule type" value="Genomic_DNA"/>
</dbReference>
<organism evidence="1 2">
    <name type="scientific">Camellia lanceoleosa</name>
    <dbReference type="NCBI Taxonomy" id="1840588"/>
    <lineage>
        <taxon>Eukaryota</taxon>
        <taxon>Viridiplantae</taxon>
        <taxon>Streptophyta</taxon>
        <taxon>Embryophyta</taxon>
        <taxon>Tracheophyta</taxon>
        <taxon>Spermatophyta</taxon>
        <taxon>Magnoliopsida</taxon>
        <taxon>eudicotyledons</taxon>
        <taxon>Gunneridae</taxon>
        <taxon>Pentapetalae</taxon>
        <taxon>asterids</taxon>
        <taxon>Ericales</taxon>
        <taxon>Theaceae</taxon>
        <taxon>Camellia</taxon>
    </lineage>
</organism>
<dbReference type="Proteomes" id="UP001060215">
    <property type="component" value="Chromosome 5"/>
</dbReference>
<sequence length="102" mass="12071">MGTLFLDQIRKHTSSFLNEKYKIAKSVLTRVTEMLAEDATNNDPCGPDARTMTRIADASYDVDDYWRIVDVLHRRLYSIHWKQWRQSYKSLVLLDFLLNSWS</sequence>
<evidence type="ECO:0000313" key="2">
    <source>
        <dbReference type="Proteomes" id="UP001060215"/>
    </source>
</evidence>
<gene>
    <name evidence="1" type="ORF">LOK49_LG06G02652</name>
</gene>